<dbReference type="PANTHER" id="PTHR47545">
    <property type="entry name" value="MULTIFUNCTIONAL CCA PROTEIN"/>
    <property type="match status" value="1"/>
</dbReference>
<keyword evidence="10 11" id="KW-0694">RNA-binding</keyword>
<keyword evidence="8" id="KW-0547">Nucleotide-binding</keyword>
<keyword evidence="6" id="KW-0548">Nucleotidyltransferase</keyword>
<evidence type="ECO:0000256" key="11">
    <source>
        <dbReference type="RuleBase" id="RU003953"/>
    </source>
</evidence>
<evidence type="ECO:0000256" key="2">
    <source>
        <dbReference type="ARBA" id="ARBA00007265"/>
    </source>
</evidence>
<dbReference type="Proteomes" id="UP001147700">
    <property type="component" value="Unassembled WGS sequence"/>
</dbReference>
<keyword evidence="7" id="KW-0479">Metal-binding</keyword>
<evidence type="ECO:0000256" key="4">
    <source>
        <dbReference type="ARBA" id="ARBA00022679"/>
    </source>
</evidence>
<dbReference type="CDD" id="cd00077">
    <property type="entry name" value="HDc"/>
    <property type="match status" value="1"/>
</dbReference>
<feature type="domain" description="HD" evidence="12">
    <location>
        <begin position="229"/>
        <end position="380"/>
    </location>
</feature>
<dbReference type="CDD" id="cd05398">
    <property type="entry name" value="NT_ClassII-CCAase"/>
    <property type="match status" value="1"/>
</dbReference>
<dbReference type="Pfam" id="PF12627">
    <property type="entry name" value="PolyA_pol_RNAbd"/>
    <property type="match status" value="1"/>
</dbReference>
<dbReference type="SUPFAM" id="SSF81301">
    <property type="entry name" value="Nucleotidyltransferase"/>
    <property type="match status" value="1"/>
</dbReference>
<dbReference type="InterPro" id="IPR050124">
    <property type="entry name" value="tRNA_CCA-adding_enzyme"/>
</dbReference>
<evidence type="ECO:0000256" key="8">
    <source>
        <dbReference type="ARBA" id="ARBA00022741"/>
    </source>
</evidence>
<dbReference type="RefSeq" id="WP_202957895.1">
    <property type="nucleotide sequence ID" value="NZ_JAPCID010000015.1"/>
</dbReference>
<evidence type="ECO:0000256" key="7">
    <source>
        <dbReference type="ARBA" id="ARBA00022723"/>
    </source>
</evidence>
<name>A0ABT4RJ21_9ACTN</name>
<dbReference type="InterPro" id="IPR006674">
    <property type="entry name" value="HD_domain"/>
</dbReference>
<comment type="similarity">
    <text evidence="2 11">Belongs to the tRNA nucleotidyltransferase/poly(A) polymerase family.</text>
</comment>
<evidence type="ECO:0000256" key="3">
    <source>
        <dbReference type="ARBA" id="ARBA00022555"/>
    </source>
</evidence>
<dbReference type="Gene3D" id="3.30.460.10">
    <property type="entry name" value="Beta Polymerase, domain 2"/>
    <property type="match status" value="1"/>
</dbReference>
<organism evidence="13 14">
    <name type="scientific">Solirubrobacter deserti</name>
    <dbReference type="NCBI Taxonomy" id="2282478"/>
    <lineage>
        <taxon>Bacteria</taxon>
        <taxon>Bacillati</taxon>
        <taxon>Actinomycetota</taxon>
        <taxon>Thermoleophilia</taxon>
        <taxon>Solirubrobacterales</taxon>
        <taxon>Solirubrobacteraceae</taxon>
        <taxon>Solirubrobacter</taxon>
    </lineage>
</organism>
<evidence type="ECO:0000313" key="13">
    <source>
        <dbReference type="EMBL" id="MDA0138351.1"/>
    </source>
</evidence>
<dbReference type="SMART" id="SM00471">
    <property type="entry name" value="HDc"/>
    <property type="match status" value="1"/>
</dbReference>
<keyword evidence="5" id="KW-0819">tRNA processing</keyword>
<comment type="caution">
    <text evidence="13">The sequence shown here is derived from an EMBL/GenBank/DDBJ whole genome shotgun (WGS) entry which is preliminary data.</text>
</comment>
<comment type="cofactor">
    <cofactor evidence="1">
        <name>Mg(2+)</name>
        <dbReference type="ChEBI" id="CHEBI:18420"/>
    </cofactor>
</comment>
<sequence>MSEALEIARATLAGETAWLVGGAVRDQLLGRDTDDVDLALPGDPKRCAKAIARASGGTAFQLSGAFGAWRVVGPEHAWHIDLVTLRDDDIVADLAARDFTINAMAEPLAGGELVDPHGGRADLERRLVRMVSERALEEDPLRSLRAVRIAVELGLEIDPPTGAAAARHAAGIAAVANERVFGELKRVVSADAVRRGLAAMEAYGLTQVVLPELTALHGIEQSRFHHLDVHDHTLEVLDAVALLQRDPAAAGLDDAVRTLLAEPLSDELTRGEALRWAALLHDAAKPDTRGEYQGRVTFMGHDVAGAQLARDVLGRLKSSQRLRDYVAAVTLHHLDAGFLVHERPLDRRIVWRYLRATQPYSADTTIFTVADRLATRGDNSGPAIEAHLEVARELLAAAREEDAAGPPKPLVRGDELIKEAGVPAGKQLGTILAQLEEDRYAGEIVTREDALARARELAR</sequence>
<evidence type="ECO:0000313" key="14">
    <source>
        <dbReference type="Proteomes" id="UP001147700"/>
    </source>
</evidence>
<evidence type="ECO:0000256" key="6">
    <source>
        <dbReference type="ARBA" id="ARBA00022695"/>
    </source>
</evidence>
<evidence type="ECO:0000256" key="10">
    <source>
        <dbReference type="ARBA" id="ARBA00022884"/>
    </source>
</evidence>
<evidence type="ECO:0000256" key="1">
    <source>
        <dbReference type="ARBA" id="ARBA00001946"/>
    </source>
</evidence>
<evidence type="ECO:0000259" key="12">
    <source>
        <dbReference type="PROSITE" id="PS51831"/>
    </source>
</evidence>
<dbReference type="PROSITE" id="PS51831">
    <property type="entry name" value="HD"/>
    <property type="match status" value="1"/>
</dbReference>
<dbReference type="PANTHER" id="PTHR47545:SF2">
    <property type="entry name" value="CC-ADDING TRNA NUCLEOTIDYLTRANSFERASE"/>
    <property type="match status" value="1"/>
</dbReference>
<dbReference type="SUPFAM" id="SSF81891">
    <property type="entry name" value="Poly A polymerase C-terminal region-like"/>
    <property type="match status" value="1"/>
</dbReference>
<reference evidence="13" key="1">
    <citation type="submission" date="2022-10" db="EMBL/GenBank/DDBJ databases">
        <title>The WGS of Solirubrobacter sp. CPCC 204708.</title>
        <authorList>
            <person name="Jiang Z."/>
        </authorList>
    </citation>
    <scope>NUCLEOTIDE SEQUENCE</scope>
    <source>
        <strain evidence="13">CPCC 204708</strain>
    </source>
</reference>
<dbReference type="Gene3D" id="1.10.3090.10">
    <property type="entry name" value="cca-adding enzyme, domain 2"/>
    <property type="match status" value="1"/>
</dbReference>
<accession>A0ABT4RJ21</accession>
<dbReference type="Pfam" id="PF01743">
    <property type="entry name" value="PolyA_pol"/>
    <property type="match status" value="1"/>
</dbReference>
<keyword evidence="3" id="KW-0820">tRNA-binding</keyword>
<dbReference type="Pfam" id="PF01966">
    <property type="entry name" value="HD"/>
    <property type="match status" value="1"/>
</dbReference>
<keyword evidence="14" id="KW-1185">Reference proteome</keyword>
<keyword evidence="9" id="KW-0460">Magnesium</keyword>
<dbReference type="EMBL" id="JAPCID010000015">
    <property type="protein sequence ID" value="MDA0138351.1"/>
    <property type="molecule type" value="Genomic_DNA"/>
</dbReference>
<evidence type="ECO:0000256" key="5">
    <source>
        <dbReference type="ARBA" id="ARBA00022694"/>
    </source>
</evidence>
<dbReference type="InterPro" id="IPR002646">
    <property type="entry name" value="PolA_pol_head_dom"/>
</dbReference>
<protein>
    <submittedName>
        <fullName evidence="13">HD domain-containing protein</fullName>
    </submittedName>
</protein>
<dbReference type="InterPro" id="IPR043519">
    <property type="entry name" value="NT_sf"/>
</dbReference>
<dbReference type="InterPro" id="IPR003607">
    <property type="entry name" value="HD/PDEase_dom"/>
</dbReference>
<proteinExistence type="inferred from homology"/>
<dbReference type="InterPro" id="IPR032828">
    <property type="entry name" value="PolyA_RNA-bd"/>
</dbReference>
<gene>
    <name evidence="13" type="ORF">OJ962_12675</name>
</gene>
<keyword evidence="4 11" id="KW-0808">Transferase</keyword>
<dbReference type="InterPro" id="IPR006675">
    <property type="entry name" value="HDIG_dom"/>
</dbReference>
<evidence type="ECO:0000256" key="9">
    <source>
        <dbReference type="ARBA" id="ARBA00022842"/>
    </source>
</evidence>
<dbReference type="NCBIfam" id="TIGR00277">
    <property type="entry name" value="HDIG"/>
    <property type="match status" value="1"/>
</dbReference>